<dbReference type="SUPFAM" id="SSF52743">
    <property type="entry name" value="Subtilisin-like"/>
    <property type="match status" value="1"/>
</dbReference>
<evidence type="ECO:0000259" key="2">
    <source>
        <dbReference type="PROSITE" id="PS51695"/>
    </source>
</evidence>
<protein>
    <submittedName>
        <fullName evidence="3">Peptidase S8</fullName>
    </submittedName>
</protein>
<comment type="similarity">
    <text evidence="1">Belongs to the peptidase S8 family.</text>
</comment>
<accession>A0ABQ6FNS4</accession>
<feature type="domain" description="Peptidase S53" evidence="2">
    <location>
        <begin position="1"/>
        <end position="295"/>
    </location>
</feature>
<keyword evidence="4" id="KW-1185">Reference proteome</keyword>
<dbReference type="PROSITE" id="PS51892">
    <property type="entry name" value="SUBTILASE"/>
    <property type="match status" value="1"/>
</dbReference>
<comment type="caution">
    <text evidence="1">Lacks conserved residue(s) required for the propagation of feature annotation.</text>
</comment>
<evidence type="ECO:0000313" key="4">
    <source>
        <dbReference type="Proteomes" id="UP001344906"/>
    </source>
</evidence>
<dbReference type="PROSITE" id="PS51695">
    <property type="entry name" value="SEDOLISIN"/>
    <property type="match status" value="1"/>
</dbReference>
<dbReference type="EMBL" id="BSRI01000001">
    <property type="protein sequence ID" value="GLV55924.1"/>
    <property type="molecule type" value="Genomic_DNA"/>
</dbReference>
<dbReference type="PANTHER" id="PTHR14218">
    <property type="entry name" value="PROTEASE S8 TRIPEPTIDYL PEPTIDASE I CLN2"/>
    <property type="match status" value="1"/>
</dbReference>
<dbReference type="PANTHER" id="PTHR14218:SF15">
    <property type="entry name" value="TRIPEPTIDYL-PEPTIDASE 1"/>
    <property type="match status" value="1"/>
</dbReference>
<dbReference type="Gene3D" id="3.40.50.200">
    <property type="entry name" value="Peptidase S8/S53 domain"/>
    <property type="match status" value="1"/>
</dbReference>
<name>A0ABQ6FNS4_9CHLR</name>
<dbReference type="InterPro" id="IPR030400">
    <property type="entry name" value="Sedolisin_dom"/>
</dbReference>
<dbReference type="InterPro" id="IPR036852">
    <property type="entry name" value="Peptidase_S8/S53_dom_sf"/>
</dbReference>
<gene>
    <name evidence="3" type="ORF">KDH_27680</name>
</gene>
<dbReference type="Proteomes" id="UP001344906">
    <property type="component" value="Unassembled WGS sequence"/>
</dbReference>
<evidence type="ECO:0000256" key="1">
    <source>
        <dbReference type="PROSITE-ProRule" id="PRU01240"/>
    </source>
</evidence>
<evidence type="ECO:0000313" key="3">
    <source>
        <dbReference type="EMBL" id="GLV55924.1"/>
    </source>
</evidence>
<proteinExistence type="inferred from homology"/>
<comment type="caution">
    <text evidence="3">The sequence shown here is derived from an EMBL/GenBank/DDBJ whole genome shotgun (WGS) entry which is preliminary data.</text>
</comment>
<organism evidence="3 4">
    <name type="scientific">Dictyobacter halimunensis</name>
    <dbReference type="NCBI Taxonomy" id="3026934"/>
    <lineage>
        <taxon>Bacteria</taxon>
        <taxon>Bacillati</taxon>
        <taxon>Chloroflexota</taxon>
        <taxon>Ktedonobacteria</taxon>
        <taxon>Ktedonobacterales</taxon>
        <taxon>Dictyobacteraceae</taxon>
        <taxon>Dictyobacter</taxon>
    </lineage>
</organism>
<dbReference type="InterPro" id="IPR050819">
    <property type="entry name" value="Tripeptidyl-peptidase_I"/>
</dbReference>
<sequence>MDAYNDPNAESDLGVYRSQFGLSACTTANGCFKKVDQNGGTSYPRGNSGWAEEISLDLDMASAICPNCHILLVEASSNSFTNLGTAVNTAVNLGANTISNSYGGSESSGETSNASYYNHPGHIITASSGDNGYGVEVPAAYNTVVAVGGTSLSRSGNTRGWSETAWNGAGSGCSAYISKPSWQTDAGCSKRTVADTSAVADPNTGVSVYDTYGQGSGWMVFGGTSVASPIIASVYALAGNASSVNAAQSLYSHTSSLFDVTSGSNGSCGGSYLCTAGSGYDGPTGLGTPNGTGAF</sequence>
<reference evidence="3 4" key="1">
    <citation type="submission" date="2023-02" db="EMBL/GenBank/DDBJ databases">
        <title>Dictyobacter halimunensis sp. nov., a new member of the class Ktedonobacteria from forest soil in a geothermal area.</title>
        <authorList>
            <person name="Rachmania M.K."/>
            <person name="Ningsih F."/>
            <person name="Sakai Y."/>
            <person name="Yabe S."/>
            <person name="Yokota A."/>
            <person name="Sjamsuridzal W."/>
        </authorList>
    </citation>
    <scope>NUCLEOTIDE SEQUENCE [LARGE SCALE GENOMIC DNA]</scope>
    <source>
        <strain evidence="3 4">S3.2.2.5</strain>
    </source>
</reference>